<dbReference type="AlphaFoldDB" id="A0A7X9NNU8"/>
<organism evidence="1 2">
    <name type="scientific">Enterococcus cecorum</name>
    <dbReference type="NCBI Taxonomy" id="44008"/>
    <lineage>
        <taxon>Bacteria</taxon>
        <taxon>Bacillati</taxon>
        <taxon>Bacillota</taxon>
        <taxon>Bacilli</taxon>
        <taxon>Lactobacillales</taxon>
        <taxon>Enterococcaceae</taxon>
        <taxon>Enterococcus</taxon>
    </lineage>
</organism>
<accession>A0A7X9NNU8</accession>
<dbReference type="Proteomes" id="UP000588071">
    <property type="component" value="Unassembled WGS sequence"/>
</dbReference>
<gene>
    <name evidence="1" type="ORF">HF857_10780</name>
</gene>
<proteinExistence type="predicted"/>
<name>A0A7X9NNU8_9ENTE</name>
<sequence>MLTVSQAMEKFKQAKVPQNEELLRRWLRKGKIEGAVIHSKREGWLIPEDSIKALIEEKKEKLKQKDKCQKAYNDGYQQAVSDFRASMRKWIVFGYEKSGSIKRSEFRQIAPLNSDNYFKFVDQHYFARGVAKPRQSTDYFYSEGFFCYPIGSIVIDTQESPYNEIYEEEKDLHLDTLAILMLSEYFRLSYIEAIKDTKIVIKSK</sequence>
<reference evidence="1 2" key="1">
    <citation type="submission" date="2020-04" db="EMBL/GenBank/DDBJ databases">
        <authorList>
            <person name="Hitch T.C.A."/>
            <person name="Wylensek D."/>
            <person name="Clavel T."/>
        </authorList>
    </citation>
    <scope>NUCLEOTIDE SEQUENCE [LARGE SCALE GENOMIC DNA]</scope>
    <source>
        <strain evidence="1 2">WCA-380-WT-3C</strain>
    </source>
</reference>
<comment type="caution">
    <text evidence="1">The sequence shown here is derived from an EMBL/GenBank/DDBJ whole genome shotgun (WGS) entry which is preliminary data.</text>
</comment>
<evidence type="ECO:0000313" key="1">
    <source>
        <dbReference type="EMBL" id="NME50687.1"/>
    </source>
</evidence>
<evidence type="ECO:0000313" key="2">
    <source>
        <dbReference type="Proteomes" id="UP000588071"/>
    </source>
</evidence>
<dbReference type="RefSeq" id="WP_168931862.1">
    <property type="nucleotide sequence ID" value="NZ_JABAFV010000026.1"/>
</dbReference>
<dbReference type="EMBL" id="JABAFV010000026">
    <property type="protein sequence ID" value="NME50687.1"/>
    <property type="molecule type" value="Genomic_DNA"/>
</dbReference>
<protein>
    <submittedName>
        <fullName evidence="1">Uncharacterized protein</fullName>
    </submittedName>
</protein>